<dbReference type="Gene3D" id="3.20.20.80">
    <property type="entry name" value="Glycosidases"/>
    <property type="match status" value="3"/>
</dbReference>
<dbReference type="Gene3D" id="3.10.50.10">
    <property type="match status" value="3"/>
</dbReference>
<dbReference type="GO" id="GO:0005975">
    <property type="term" value="P:carbohydrate metabolic process"/>
    <property type="evidence" value="ECO:0007669"/>
    <property type="project" value="InterPro"/>
</dbReference>
<dbReference type="GO" id="GO:0005576">
    <property type="term" value="C:extracellular region"/>
    <property type="evidence" value="ECO:0007669"/>
    <property type="project" value="TreeGrafter"/>
</dbReference>
<proteinExistence type="inferred from homology"/>
<keyword evidence="5" id="KW-0326">Glycosidase</keyword>
<sequence>MALFSIFTILLLLFLSNAEAAVKGGYWYYDSGLDPSDIDSSYFTHLFCAFAQLDSTTNHLTLPSTAFSTFTQTVLQNNPSLKTLLSIGGGGDGSAPFSTMANNSTSRKAFIDSSIQVARSNKFHGLDLDWEYPSSDTDKTNLGLLLNEWRAAIAQEASSSGNTPLLLSAAVAGSNQITNLQYYPAEEIASNMDWVNVMVYDLFVPDGAGSTQPPAPLYNPTGLFSGDQGINGSWINQLGVPPNKLAIGLPFYGYAWSLVDDNVHGLFAAANGAGSIPSGGSTPVYRDIRSFINNGAQTVYNSTYVTNYCYSGTTWVGYDDTQSVSAKVNYAKERGLIGYFAWQIGGDDNNWTLSKTEAAVKGGYWYYDSGLVPSAIDSSYFTHLFCAFAKLNPNTNKITLPSSTFSTFTQTVQKKNPSVKTLLSIGGGGEGSAPFPTMANSSASRKIFIDSSIQVARSNNFHGLDLDWEYPSSEKEKTNFGLLLSEWRTAITQESRTSGKIPLLLSAAVAGSDQISPLKYYNGEAISKNLDWVNVMVYDLFIPSGSKTTTRPPAPLYNPGGQFSGDQGITAWINQVGVGAKKLAIGLPFYGYAWKLVNANNHGLFAAANGGGSTPSGDGTPLYTDIRSFIKNQGAKSVYNSTYVTNYCYSGTTWVGYDDTQSVSAKVNYAKGRGLLGYFAWQIGGDDSWTLSKAEAAGVKGGYWYYDSGLDASAIDSSYFTHLFCAFADLDSNTNKITLPSSTFSTFTQTVQKKNPAVKTLLSIGGGGGPTLASKFSTMATQNSSRKTFIDSSIQVARANNFHGLDLDWEYPNSNTDKTNLGFLLNEWRAAIKQEARISGKTQLLLSGAVSGSNQISPLQYYPAQGITNNMDWINVMVYDLFIPDGYRNSTQPPAPLYNPSGIFSGSEGINVSWINQLKVPPNKLAIGLPFYGYAWTLVNANVHGLFAGANGAGSIPSGGSTPVYRDIRSFINNGAQTVYNSTYVTNYCYSGTTWVGYDDTQSVSAKVSYAKSIGLIGYFAWQVGGDDNNWTLSKTEPLDGARTLSPATCNRGRSQVNASDLCVALKLGAVAEHLAFTAT</sequence>
<feature type="domain" description="GH18" evidence="7">
    <location>
        <begin position="21"/>
        <end position="364"/>
    </location>
</feature>
<dbReference type="SUPFAM" id="SSF54556">
    <property type="entry name" value="Chitinase insertion domain"/>
    <property type="match status" value="3"/>
</dbReference>
<dbReference type="InterPro" id="IPR001223">
    <property type="entry name" value="Glyco_hydro18_cat"/>
</dbReference>
<dbReference type="SUPFAM" id="SSF51445">
    <property type="entry name" value="(Trans)glycosidases"/>
    <property type="match status" value="3"/>
</dbReference>
<keyword evidence="2 6" id="KW-0732">Signal</keyword>
<name>A0A445AVN1_ARAHY</name>
<evidence type="ECO:0000313" key="8">
    <source>
        <dbReference type="EMBL" id="RYR30453.1"/>
    </source>
</evidence>
<dbReference type="InterPro" id="IPR050314">
    <property type="entry name" value="Glycosyl_Hydrlase_18"/>
</dbReference>
<feature type="signal peptide" evidence="6">
    <location>
        <begin position="1"/>
        <end position="20"/>
    </location>
</feature>
<evidence type="ECO:0000256" key="6">
    <source>
        <dbReference type="SAM" id="SignalP"/>
    </source>
</evidence>
<evidence type="ECO:0000313" key="9">
    <source>
        <dbReference type="Proteomes" id="UP000289738"/>
    </source>
</evidence>
<evidence type="ECO:0000256" key="5">
    <source>
        <dbReference type="ARBA" id="ARBA00023295"/>
    </source>
</evidence>
<keyword evidence="4" id="KW-0325">Glycoprotein</keyword>
<keyword evidence="3" id="KW-0378">Hydrolase</keyword>
<dbReference type="PROSITE" id="PS51910">
    <property type="entry name" value="GH18_2"/>
    <property type="match status" value="3"/>
</dbReference>
<dbReference type="CDD" id="cd02879">
    <property type="entry name" value="GH18_plant_chitinase_class_V"/>
    <property type="match status" value="3"/>
</dbReference>
<evidence type="ECO:0000256" key="3">
    <source>
        <dbReference type="ARBA" id="ARBA00022801"/>
    </source>
</evidence>
<keyword evidence="9" id="KW-1185">Reference proteome</keyword>
<feature type="domain" description="GH18" evidence="7">
    <location>
        <begin position="698"/>
        <end position="1052"/>
    </location>
</feature>
<reference evidence="8 9" key="1">
    <citation type="submission" date="2019-01" db="EMBL/GenBank/DDBJ databases">
        <title>Sequencing of cultivated peanut Arachis hypogaea provides insights into genome evolution and oil improvement.</title>
        <authorList>
            <person name="Chen X."/>
        </authorList>
    </citation>
    <scope>NUCLEOTIDE SEQUENCE [LARGE SCALE GENOMIC DNA]</scope>
    <source>
        <strain evidence="9">cv. Fuhuasheng</strain>
        <tissue evidence="8">Leaves</tissue>
    </source>
</reference>
<dbReference type="STRING" id="3818.A0A445AVN1"/>
<evidence type="ECO:0000256" key="2">
    <source>
        <dbReference type="ARBA" id="ARBA00022729"/>
    </source>
</evidence>
<dbReference type="PANTHER" id="PTHR11177:SF383">
    <property type="entry name" value="GLYCOSYL HYDROLASE FAMILY PROTEIN WITH CHITINASE INSERTION DOMAIN-CONTAINING PROTEIN"/>
    <property type="match status" value="1"/>
</dbReference>
<organism evidence="8 9">
    <name type="scientific">Arachis hypogaea</name>
    <name type="common">Peanut</name>
    <dbReference type="NCBI Taxonomy" id="3818"/>
    <lineage>
        <taxon>Eukaryota</taxon>
        <taxon>Viridiplantae</taxon>
        <taxon>Streptophyta</taxon>
        <taxon>Embryophyta</taxon>
        <taxon>Tracheophyta</taxon>
        <taxon>Spermatophyta</taxon>
        <taxon>Magnoliopsida</taxon>
        <taxon>eudicotyledons</taxon>
        <taxon>Gunneridae</taxon>
        <taxon>Pentapetalae</taxon>
        <taxon>rosids</taxon>
        <taxon>fabids</taxon>
        <taxon>Fabales</taxon>
        <taxon>Fabaceae</taxon>
        <taxon>Papilionoideae</taxon>
        <taxon>50 kb inversion clade</taxon>
        <taxon>dalbergioids sensu lato</taxon>
        <taxon>Dalbergieae</taxon>
        <taxon>Pterocarpus clade</taxon>
        <taxon>Arachis</taxon>
    </lineage>
</organism>
<evidence type="ECO:0000256" key="1">
    <source>
        <dbReference type="ARBA" id="ARBA00008682"/>
    </source>
</evidence>
<dbReference type="GO" id="GO:0004568">
    <property type="term" value="F:chitinase activity"/>
    <property type="evidence" value="ECO:0007669"/>
    <property type="project" value="TreeGrafter"/>
</dbReference>
<evidence type="ECO:0000256" key="4">
    <source>
        <dbReference type="ARBA" id="ARBA00023180"/>
    </source>
</evidence>
<dbReference type="Pfam" id="PF00704">
    <property type="entry name" value="Glyco_hydro_18"/>
    <property type="match status" value="3"/>
</dbReference>
<feature type="domain" description="GH18" evidence="7">
    <location>
        <begin position="359"/>
        <end position="702"/>
    </location>
</feature>
<dbReference type="FunFam" id="3.10.50.10:FF:000003">
    <property type="entry name" value="Class V chitinase CHIT5b"/>
    <property type="match status" value="3"/>
</dbReference>
<dbReference type="EMBL" id="SDMP01000011">
    <property type="protein sequence ID" value="RYR30453.1"/>
    <property type="molecule type" value="Genomic_DNA"/>
</dbReference>
<dbReference type="PANTHER" id="PTHR11177">
    <property type="entry name" value="CHITINASE"/>
    <property type="match status" value="1"/>
</dbReference>
<dbReference type="AlphaFoldDB" id="A0A445AVN1"/>
<dbReference type="GO" id="GO:0006032">
    <property type="term" value="P:chitin catabolic process"/>
    <property type="evidence" value="ECO:0007669"/>
    <property type="project" value="TreeGrafter"/>
</dbReference>
<dbReference type="SMART" id="SM00636">
    <property type="entry name" value="Glyco_18"/>
    <property type="match status" value="3"/>
</dbReference>
<dbReference type="InterPro" id="IPR011583">
    <property type="entry name" value="Chitinase_II/V-like_cat"/>
</dbReference>
<dbReference type="InterPro" id="IPR029070">
    <property type="entry name" value="Chitinase_insertion_sf"/>
</dbReference>
<feature type="chain" id="PRO_5019022313" description="GH18 domain-containing protein" evidence="6">
    <location>
        <begin position="21"/>
        <end position="1080"/>
    </location>
</feature>
<dbReference type="InterPro" id="IPR017853">
    <property type="entry name" value="GH"/>
</dbReference>
<comment type="caution">
    <text evidence="8">The sequence shown here is derived from an EMBL/GenBank/DDBJ whole genome shotgun (WGS) entry which is preliminary data.</text>
</comment>
<comment type="similarity">
    <text evidence="1">Belongs to the glycosyl hydrolase 18 family. Chitinase class V subfamily.</text>
</comment>
<dbReference type="Proteomes" id="UP000289738">
    <property type="component" value="Chromosome B01"/>
</dbReference>
<evidence type="ECO:0000259" key="7">
    <source>
        <dbReference type="PROSITE" id="PS51910"/>
    </source>
</evidence>
<protein>
    <recommendedName>
        <fullName evidence="7">GH18 domain-containing protein</fullName>
    </recommendedName>
</protein>
<accession>A0A445AVN1</accession>
<gene>
    <name evidence="8" type="ORF">Ahy_B01g055222</name>
</gene>
<dbReference type="GO" id="GO:0008061">
    <property type="term" value="F:chitin binding"/>
    <property type="evidence" value="ECO:0007669"/>
    <property type="project" value="InterPro"/>
</dbReference>